<evidence type="ECO:0000313" key="1">
    <source>
        <dbReference type="EMBL" id="RPB05003.1"/>
    </source>
</evidence>
<accession>A0A3N4K3R1</accession>
<gene>
    <name evidence="1" type="ORF">L873DRAFT_1071164</name>
</gene>
<name>A0A3N4K3R1_9PEZI</name>
<dbReference type="AlphaFoldDB" id="A0A3N4K3R1"/>
<dbReference type="EMBL" id="ML120355">
    <property type="protein sequence ID" value="RPB05003.1"/>
    <property type="molecule type" value="Genomic_DNA"/>
</dbReference>
<keyword evidence="2" id="KW-1185">Reference proteome</keyword>
<protein>
    <submittedName>
        <fullName evidence="1">Uncharacterized protein</fullName>
    </submittedName>
</protein>
<evidence type="ECO:0000313" key="2">
    <source>
        <dbReference type="Proteomes" id="UP000276215"/>
    </source>
</evidence>
<organism evidence="1 2">
    <name type="scientific">Choiromyces venosus 120613-1</name>
    <dbReference type="NCBI Taxonomy" id="1336337"/>
    <lineage>
        <taxon>Eukaryota</taxon>
        <taxon>Fungi</taxon>
        <taxon>Dikarya</taxon>
        <taxon>Ascomycota</taxon>
        <taxon>Pezizomycotina</taxon>
        <taxon>Pezizomycetes</taxon>
        <taxon>Pezizales</taxon>
        <taxon>Tuberaceae</taxon>
        <taxon>Choiromyces</taxon>
    </lineage>
</organism>
<sequence>MNSYFQVEKPFTLQFGQPSLPTLPQTMESILILQLFRCEKKQTSISMLDILYCLENINSTIPCNLIVLPVSTNL</sequence>
<dbReference type="Proteomes" id="UP000276215">
    <property type="component" value="Unassembled WGS sequence"/>
</dbReference>
<reference evidence="1 2" key="1">
    <citation type="journal article" date="2018" name="Nat. Ecol. Evol.">
        <title>Pezizomycetes genomes reveal the molecular basis of ectomycorrhizal truffle lifestyle.</title>
        <authorList>
            <person name="Murat C."/>
            <person name="Payen T."/>
            <person name="Noel B."/>
            <person name="Kuo A."/>
            <person name="Morin E."/>
            <person name="Chen J."/>
            <person name="Kohler A."/>
            <person name="Krizsan K."/>
            <person name="Balestrini R."/>
            <person name="Da Silva C."/>
            <person name="Montanini B."/>
            <person name="Hainaut M."/>
            <person name="Levati E."/>
            <person name="Barry K.W."/>
            <person name="Belfiori B."/>
            <person name="Cichocki N."/>
            <person name="Clum A."/>
            <person name="Dockter R.B."/>
            <person name="Fauchery L."/>
            <person name="Guy J."/>
            <person name="Iotti M."/>
            <person name="Le Tacon F."/>
            <person name="Lindquist E.A."/>
            <person name="Lipzen A."/>
            <person name="Malagnac F."/>
            <person name="Mello A."/>
            <person name="Molinier V."/>
            <person name="Miyauchi S."/>
            <person name="Poulain J."/>
            <person name="Riccioni C."/>
            <person name="Rubini A."/>
            <person name="Sitrit Y."/>
            <person name="Splivallo R."/>
            <person name="Traeger S."/>
            <person name="Wang M."/>
            <person name="Zifcakova L."/>
            <person name="Wipf D."/>
            <person name="Zambonelli A."/>
            <person name="Paolocci F."/>
            <person name="Nowrousian M."/>
            <person name="Ottonello S."/>
            <person name="Baldrian P."/>
            <person name="Spatafora J.W."/>
            <person name="Henrissat B."/>
            <person name="Nagy L.G."/>
            <person name="Aury J.M."/>
            <person name="Wincker P."/>
            <person name="Grigoriev I.V."/>
            <person name="Bonfante P."/>
            <person name="Martin F.M."/>
        </authorList>
    </citation>
    <scope>NUCLEOTIDE SEQUENCE [LARGE SCALE GENOMIC DNA]</scope>
    <source>
        <strain evidence="1 2">120613-1</strain>
    </source>
</reference>
<proteinExistence type="predicted"/>